<feature type="region of interest" description="Disordered" evidence="16">
    <location>
        <begin position="394"/>
        <end position="414"/>
    </location>
</feature>
<dbReference type="GO" id="GO:0004042">
    <property type="term" value="F:L-glutamate N-acetyltransferase activity"/>
    <property type="evidence" value="ECO:0007669"/>
    <property type="project" value="InterPro"/>
</dbReference>
<evidence type="ECO:0000256" key="12">
    <source>
        <dbReference type="ARBA" id="ARBA00030346"/>
    </source>
</evidence>
<evidence type="ECO:0000256" key="3">
    <source>
        <dbReference type="ARBA" id="ARBA00004925"/>
    </source>
</evidence>
<dbReference type="EMBL" id="JAJHUN010000001">
    <property type="protein sequence ID" value="KAJ4165365.1"/>
    <property type="molecule type" value="Genomic_DNA"/>
</dbReference>
<evidence type="ECO:0000256" key="14">
    <source>
        <dbReference type="ARBA" id="ARBA00048372"/>
    </source>
</evidence>
<keyword evidence="9" id="KW-0809">Transit peptide</keyword>
<comment type="subcellular location">
    <subcellularLocation>
        <location evidence="2 15">Mitochondrion</location>
    </subcellularLocation>
</comment>
<feature type="region of interest" description="Disordered" evidence="16">
    <location>
        <begin position="156"/>
        <end position="177"/>
    </location>
</feature>
<dbReference type="PROSITE" id="PS51731">
    <property type="entry name" value="GNAT_NAGS"/>
    <property type="match status" value="1"/>
</dbReference>
<dbReference type="FunFam" id="3.40.630.30:FF:000049">
    <property type="entry name" value="Amino-acid acetyltransferase, mitochondrial"/>
    <property type="match status" value="1"/>
</dbReference>
<dbReference type="GeneID" id="80894158"/>
<comment type="caution">
    <text evidence="18">The sequence shown here is derived from an EMBL/GenBank/DDBJ whole genome shotgun (WGS) entry which is preliminary data.</text>
</comment>
<evidence type="ECO:0000256" key="15">
    <source>
        <dbReference type="PIRNR" id="PIRNR007892"/>
    </source>
</evidence>
<comment type="function">
    <text evidence="1 15">N-acetylglutamate synthase involved in arginine biosynthesis.</text>
</comment>
<feature type="domain" description="N-acetyltransferase" evidence="17">
    <location>
        <begin position="538"/>
        <end position="706"/>
    </location>
</feature>
<keyword evidence="19" id="KW-1185">Reference proteome</keyword>
<evidence type="ECO:0000256" key="5">
    <source>
        <dbReference type="ARBA" id="ARBA00012697"/>
    </source>
</evidence>
<dbReference type="GO" id="GO:0006526">
    <property type="term" value="P:L-arginine biosynthetic process"/>
    <property type="evidence" value="ECO:0007669"/>
    <property type="project" value="TreeGrafter"/>
</dbReference>
<evidence type="ECO:0000256" key="16">
    <source>
        <dbReference type="SAM" id="MobiDB-lite"/>
    </source>
</evidence>
<keyword evidence="8 15" id="KW-0808">Transferase</keyword>
<evidence type="ECO:0000256" key="13">
    <source>
        <dbReference type="ARBA" id="ARBA00033251"/>
    </source>
</evidence>
<dbReference type="EC" id="2.3.1.1" evidence="5 15"/>
<feature type="compositionally biased region" description="Polar residues" evidence="16">
    <location>
        <begin position="168"/>
        <end position="177"/>
    </location>
</feature>
<keyword evidence="7 15" id="KW-0028">Amino-acid biosynthesis</keyword>
<sequence>MRDDQGPPFPTKLAAAKRKLVFVPSPTKILLCHSHPPSHFAPGRKPPGHRLASIIMTWATVGKKAASGCGPGMSMASVRSVGEQRRFAHTMAKQATIKPLAAAATTTTATAEAARPMSSSSVARVKKRALERDVIVSVLESTATRRDAKGYLQKYTANQPDKEASETAPDSQKSTSTCTVPGPVNIAIIMLRDPQHLVQSTVDGIAKTIAQLRALGLLSAVVIDCTGDSNRQVFDTEALRLCEAVDNFGKPGAKVISDIFLGQASDAQQPSAYCNSIKVSDRGLLKRAFQRGLIPVVPSMSARDELSAARPAGAEQTVLALTAFLSGLQFDKPPLPDASGNSKNIWRPEKIASVERVILLDALGGTPTSGRGVGVCHRFINLEQEYDRLRAQLLGPEGSPATGSPSGKPTTNNHVSNLALAKETLSILPPSSSALITTPFAAANTSPIYSEPRSIKMEEGQLGFDGMVTTRKKHNPILHNLLTDKPMYSSSLPLQRIQDGGYRVDPRDSTAATMVKRGMPLTIYPDPRENPWRPPKPGAPRCRLTDHNVDLPRLVHLIDDSFGRKLDVEDYLHRVNDNLAGIIIAGEYDGGAILTWEKPEGVTDQEAYDQGLYVPYLDKFAVLKSRQGSGGVADIVFNAMVRDCFPEGVCWRSRKNNPVNKWYFERSVGTIKLSDSNWTMFWTTLGLCGRQPKLEQYESVCRSVQPSWADNKHIVD</sequence>
<comment type="pathway">
    <text evidence="3 15">Amino-acid biosynthesis; L-arginine biosynthesis; N(2)-acetyl-L-ornithine from L-glutamate: step 1/4.</text>
</comment>
<feature type="compositionally biased region" description="Polar residues" evidence="16">
    <location>
        <begin position="401"/>
        <end position="414"/>
    </location>
</feature>
<evidence type="ECO:0000313" key="19">
    <source>
        <dbReference type="Proteomes" id="UP001144673"/>
    </source>
</evidence>
<evidence type="ECO:0000256" key="2">
    <source>
        <dbReference type="ARBA" id="ARBA00004173"/>
    </source>
</evidence>
<keyword evidence="11 15" id="KW-0012">Acyltransferase</keyword>
<dbReference type="GO" id="GO:0005759">
    <property type="term" value="C:mitochondrial matrix"/>
    <property type="evidence" value="ECO:0007669"/>
    <property type="project" value="TreeGrafter"/>
</dbReference>
<evidence type="ECO:0000256" key="8">
    <source>
        <dbReference type="ARBA" id="ARBA00022679"/>
    </source>
</evidence>
<evidence type="ECO:0000256" key="1">
    <source>
        <dbReference type="ARBA" id="ARBA00002294"/>
    </source>
</evidence>
<evidence type="ECO:0000256" key="9">
    <source>
        <dbReference type="ARBA" id="ARBA00022946"/>
    </source>
</evidence>
<organism evidence="18 19">
    <name type="scientific">Akanthomyces muscarius</name>
    <name type="common">Entomopathogenic fungus</name>
    <name type="synonym">Lecanicillium muscarium</name>
    <dbReference type="NCBI Taxonomy" id="2231603"/>
    <lineage>
        <taxon>Eukaryota</taxon>
        <taxon>Fungi</taxon>
        <taxon>Dikarya</taxon>
        <taxon>Ascomycota</taxon>
        <taxon>Pezizomycotina</taxon>
        <taxon>Sordariomycetes</taxon>
        <taxon>Hypocreomycetidae</taxon>
        <taxon>Hypocreales</taxon>
        <taxon>Cordycipitaceae</taxon>
        <taxon>Akanthomyces</taxon>
    </lineage>
</organism>
<dbReference type="Pfam" id="PF04768">
    <property type="entry name" value="NAT"/>
    <property type="match status" value="1"/>
</dbReference>
<gene>
    <name evidence="18" type="ORF">LMH87_006999</name>
</gene>
<evidence type="ECO:0000259" key="17">
    <source>
        <dbReference type="PROSITE" id="PS51731"/>
    </source>
</evidence>
<dbReference type="PIRSF" id="PIRSF007892">
    <property type="entry name" value="NAGS_fungal"/>
    <property type="match status" value="1"/>
</dbReference>
<dbReference type="AlphaFoldDB" id="A0A9W8QQQ3"/>
<evidence type="ECO:0000256" key="7">
    <source>
        <dbReference type="ARBA" id="ARBA00022605"/>
    </source>
</evidence>
<keyword evidence="10 15" id="KW-0496">Mitochondrion</keyword>
<name>A0A9W8QQQ3_AKAMU</name>
<protein>
    <recommendedName>
        <fullName evidence="6 15">Amino-acid acetyltransferase, mitochondrial</fullName>
        <ecNumber evidence="5 15">2.3.1.1</ecNumber>
    </recommendedName>
    <alternativeName>
        <fullName evidence="12 15">Glutamate N-acetyltransferase</fullName>
    </alternativeName>
    <alternativeName>
        <fullName evidence="13 15">N-acetylglutamate synthase</fullName>
    </alternativeName>
</protein>
<evidence type="ECO:0000256" key="11">
    <source>
        <dbReference type="ARBA" id="ARBA00023315"/>
    </source>
</evidence>
<accession>A0A9W8QQQ3</accession>
<dbReference type="PANTHER" id="PTHR23342:SF4">
    <property type="entry name" value="AMINO-ACID ACETYLTRANSFERASE, MITOCHONDRIAL"/>
    <property type="match status" value="1"/>
</dbReference>
<comment type="catalytic activity">
    <reaction evidence="14 15">
        <text>L-glutamate + acetyl-CoA = N-acetyl-L-glutamate + CoA + H(+)</text>
        <dbReference type="Rhea" id="RHEA:24292"/>
        <dbReference type="ChEBI" id="CHEBI:15378"/>
        <dbReference type="ChEBI" id="CHEBI:29985"/>
        <dbReference type="ChEBI" id="CHEBI:44337"/>
        <dbReference type="ChEBI" id="CHEBI:57287"/>
        <dbReference type="ChEBI" id="CHEBI:57288"/>
        <dbReference type="EC" id="2.3.1.1"/>
    </reaction>
</comment>
<dbReference type="Proteomes" id="UP001144673">
    <property type="component" value="Chromosome 1"/>
</dbReference>
<dbReference type="KEGG" id="amus:LMH87_006999"/>
<evidence type="ECO:0000256" key="4">
    <source>
        <dbReference type="ARBA" id="ARBA00008694"/>
    </source>
</evidence>
<dbReference type="InterPro" id="IPR011190">
    <property type="entry name" value="GlcNAc_Synth_fun"/>
</dbReference>
<comment type="similarity">
    <text evidence="4 15">Belongs to the acetyltransferase family.</text>
</comment>
<dbReference type="PANTHER" id="PTHR23342">
    <property type="entry name" value="N-ACETYLGLUTAMATE SYNTHASE"/>
    <property type="match status" value="1"/>
</dbReference>
<proteinExistence type="inferred from homology"/>
<evidence type="ECO:0000256" key="10">
    <source>
        <dbReference type="ARBA" id="ARBA00023128"/>
    </source>
</evidence>
<dbReference type="Gene3D" id="3.40.630.30">
    <property type="match status" value="1"/>
</dbReference>
<evidence type="ECO:0000313" key="18">
    <source>
        <dbReference type="EMBL" id="KAJ4165365.1"/>
    </source>
</evidence>
<dbReference type="RefSeq" id="XP_056060280.1">
    <property type="nucleotide sequence ID" value="XM_056192019.1"/>
</dbReference>
<evidence type="ECO:0000256" key="6">
    <source>
        <dbReference type="ARBA" id="ARBA00018802"/>
    </source>
</evidence>
<dbReference type="GO" id="GO:0006592">
    <property type="term" value="P:ornithine biosynthetic process"/>
    <property type="evidence" value="ECO:0007669"/>
    <property type="project" value="TreeGrafter"/>
</dbReference>
<dbReference type="CDD" id="cd04266">
    <property type="entry name" value="DUF619-NAGS-FABP"/>
    <property type="match status" value="1"/>
</dbReference>
<dbReference type="InterPro" id="IPR006855">
    <property type="entry name" value="Vertebrate-like_GNAT_dom"/>
</dbReference>
<reference evidence="18" key="1">
    <citation type="journal article" date="2023" name="Access Microbiol">
        <title>De-novo genome assembly for Akanthomyces muscarius, a biocontrol agent of insect agricultural pests.</title>
        <authorList>
            <person name="Erdos Z."/>
            <person name="Studholme D.J."/>
            <person name="Raymond B."/>
            <person name="Sharma M."/>
        </authorList>
    </citation>
    <scope>NUCLEOTIDE SEQUENCE</scope>
    <source>
        <strain evidence="18">Ve6</strain>
    </source>
</reference>